<name>A0AA36BB51_OCTVU</name>
<evidence type="ECO:0000313" key="1">
    <source>
        <dbReference type="EMBL" id="CAI9731178.1"/>
    </source>
</evidence>
<protein>
    <submittedName>
        <fullName evidence="1">Uncharacterized protein</fullName>
    </submittedName>
</protein>
<proteinExistence type="predicted"/>
<sequence length="105" mass="11831">MRWSTMAKVLGGKGFDNVMQDEVINVHFETLTDKDLSELTKPASEEEDELGLALERLSNLLRTGNEVQGKAKAWDPYMVQSLQLKNAVDAAMQTYKTPLITMKKQ</sequence>
<dbReference type="AlphaFoldDB" id="A0AA36BB51"/>
<keyword evidence="2" id="KW-1185">Reference proteome</keyword>
<accession>A0AA36BB51</accession>
<organism evidence="1 2">
    <name type="scientific">Octopus vulgaris</name>
    <name type="common">Common octopus</name>
    <dbReference type="NCBI Taxonomy" id="6645"/>
    <lineage>
        <taxon>Eukaryota</taxon>
        <taxon>Metazoa</taxon>
        <taxon>Spiralia</taxon>
        <taxon>Lophotrochozoa</taxon>
        <taxon>Mollusca</taxon>
        <taxon>Cephalopoda</taxon>
        <taxon>Coleoidea</taxon>
        <taxon>Octopodiformes</taxon>
        <taxon>Octopoda</taxon>
        <taxon>Incirrata</taxon>
        <taxon>Octopodidae</taxon>
        <taxon>Octopus</taxon>
    </lineage>
</organism>
<dbReference type="Proteomes" id="UP001162480">
    <property type="component" value="Chromosome 12"/>
</dbReference>
<dbReference type="EMBL" id="OX597825">
    <property type="protein sequence ID" value="CAI9731178.1"/>
    <property type="molecule type" value="Genomic_DNA"/>
</dbReference>
<evidence type="ECO:0000313" key="2">
    <source>
        <dbReference type="Proteomes" id="UP001162480"/>
    </source>
</evidence>
<reference evidence="1" key="1">
    <citation type="submission" date="2023-08" db="EMBL/GenBank/DDBJ databases">
        <authorList>
            <person name="Alioto T."/>
            <person name="Alioto T."/>
            <person name="Gomez Garrido J."/>
        </authorList>
    </citation>
    <scope>NUCLEOTIDE SEQUENCE</scope>
</reference>
<gene>
    <name evidence="1" type="ORF">OCTVUL_1B030497</name>
</gene>